<proteinExistence type="predicted"/>
<sequence>MKETESNHCMAQLTKEIISAAILGFEEQKSRIDAQIAELRAMIAPSSNGSRASPRTSPVPAKHSRRRMSAAGRKAIAAGQRKRWAASKAKTLEAPPKPKRKLSAAGKAAIVMALRKRWAAKRAEAAGTKKTAAKK</sequence>
<feature type="region of interest" description="Disordered" evidence="1">
    <location>
        <begin position="44"/>
        <end position="105"/>
    </location>
</feature>
<gene>
    <name evidence="2" type="ordered locus">Acid_6107</name>
</gene>
<evidence type="ECO:0000313" key="2">
    <source>
        <dbReference type="EMBL" id="ABJ87035.1"/>
    </source>
</evidence>
<evidence type="ECO:0000256" key="1">
    <source>
        <dbReference type="SAM" id="MobiDB-lite"/>
    </source>
</evidence>
<protein>
    <submittedName>
        <fullName evidence="2">Uncharacterized protein</fullName>
    </submittedName>
</protein>
<feature type="compositionally biased region" description="Polar residues" evidence="1">
    <location>
        <begin position="45"/>
        <end position="56"/>
    </location>
</feature>
<organism evidence="2">
    <name type="scientific">Solibacter usitatus (strain Ellin6076)</name>
    <dbReference type="NCBI Taxonomy" id="234267"/>
    <lineage>
        <taxon>Bacteria</taxon>
        <taxon>Pseudomonadati</taxon>
        <taxon>Acidobacteriota</taxon>
        <taxon>Terriglobia</taxon>
        <taxon>Bryobacterales</taxon>
        <taxon>Solibacteraceae</taxon>
        <taxon>Candidatus Solibacter</taxon>
    </lineage>
</organism>
<reference evidence="2" key="1">
    <citation type="submission" date="2006-10" db="EMBL/GenBank/DDBJ databases">
        <title>Complete sequence of Solibacter usitatus Ellin6076.</title>
        <authorList>
            <consortium name="US DOE Joint Genome Institute"/>
            <person name="Copeland A."/>
            <person name="Lucas S."/>
            <person name="Lapidus A."/>
            <person name="Barry K."/>
            <person name="Detter J.C."/>
            <person name="Glavina del Rio T."/>
            <person name="Hammon N."/>
            <person name="Israni S."/>
            <person name="Dalin E."/>
            <person name="Tice H."/>
            <person name="Pitluck S."/>
            <person name="Thompson L.S."/>
            <person name="Brettin T."/>
            <person name="Bruce D."/>
            <person name="Han C."/>
            <person name="Tapia R."/>
            <person name="Gilna P."/>
            <person name="Schmutz J."/>
            <person name="Larimer F."/>
            <person name="Land M."/>
            <person name="Hauser L."/>
            <person name="Kyrpides N."/>
            <person name="Mikhailova N."/>
            <person name="Janssen P.H."/>
            <person name="Kuske C.R."/>
            <person name="Richardson P."/>
        </authorList>
    </citation>
    <scope>NUCLEOTIDE SEQUENCE</scope>
    <source>
        <strain evidence="2">Ellin6076</strain>
    </source>
</reference>
<dbReference type="AlphaFoldDB" id="Q01TI5"/>
<dbReference type="KEGG" id="sus:Acid_6107"/>
<dbReference type="HOGENOM" id="CLU_1884420_0_0_0"/>
<name>Q01TI5_SOLUE</name>
<dbReference type="InParanoid" id="Q01TI5"/>
<accession>Q01TI5</accession>
<dbReference type="EMBL" id="CP000473">
    <property type="protein sequence ID" value="ABJ87035.1"/>
    <property type="molecule type" value="Genomic_DNA"/>
</dbReference>